<evidence type="ECO:0000256" key="7">
    <source>
        <dbReference type="ARBA" id="ARBA00023136"/>
    </source>
</evidence>
<comment type="subcellular location">
    <subcellularLocation>
        <location evidence="1">Cell inner membrane</location>
        <topology evidence="1">Multi-pass membrane protein</topology>
    </subcellularLocation>
</comment>
<dbReference type="PANTHER" id="PTHR30443:SF0">
    <property type="entry name" value="PHOSPHOETHANOLAMINE TRANSFERASE EPTA"/>
    <property type="match status" value="1"/>
</dbReference>
<dbReference type="NCBIfam" id="NF028537">
    <property type="entry name" value="P_eth_NH2_trans"/>
    <property type="match status" value="1"/>
</dbReference>
<accession>A0A0L8ACX9</accession>
<dbReference type="GO" id="GO:0005886">
    <property type="term" value="C:plasma membrane"/>
    <property type="evidence" value="ECO:0007669"/>
    <property type="project" value="UniProtKB-SubCell"/>
</dbReference>
<dbReference type="Proteomes" id="UP000036890">
    <property type="component" value="Unassembled WGS sequence"/>
</dbReference>
<evidence type="ECO:0000256" key="4">
    <source>
        <dbReference type="ARBA" id="ARBA00022679"/>
    </source>
</evidence>
<dbReference type="InterPro" id="IPR058130">
    <property type="entry name" value="PEA_transf_C"/>
</dbReference>
<keyword evidence="7 8" id="KW-0472">Membrane</keyword>
<dbReference type="SUPFAM" id="SSF53649">
    <property type="entry name" value="Alkaline phosphatase-like"/>
    <property type="match status" value="1"/>
</dbReference>
<dbReference type="RefSeq" id="WP_010485252.1">
    <property type="nucleotide sequence ID" value="NZ_AJLO02000015.1"/>
</dbReference>
<dbReference type="GO" id="GO:0009244">
    <property type="term" value="P:lipopolysaccharide core region biosynthetic process"/>
    <property type="evidence" value="ECO:0007669"/>
    <property type="project" value="TreeGrafter"/>
</dbReference>
<dbReference type="AlphaFoldDB" id="A0A0L8ACX9"/>
<proteinExistence type="predicted"/>
<evidence type="ECO:0000256" key="5">
    <source>
        <dbReference type="ARBA" id="ARBA00022692"/>
    </source>
</evidence>
<feature type="transmembrane region" description="Helical" evidence="8">
    <location>
        <begin position="47"/>
        <end position="71"/>
    </location>
</feature>
<reference evidence="11 12" key="1">
    <citation type="journal article" date="2012" name="J. Bacteriol.">
        <title>Genome sequence of a novel nicotine-degrading strain, Pseudomonas geniculata N1.</title>
        <authorList>
            <person name="Tang H."/>
            <person name="Yu H."/>
            <person name="Tai C."/>
            <person name="Huang K."/>
            <person name="Liu Y."/>
            <person name="Wang L."/>
            <person name="Yao Y."/>
            <person name="Wu G."/>
            <person name="Xu P."/>
        </authorList>
    </citation>
    <scope>NUCLEOTIDE SEQUENCE [LARGE SCALE GENOMIC DNA]</scope>
    <source>
        <strain evidence="11 12">N1</strain>
    </source>
</reference>
<dbReference type="Gene3D" id="3.40.720.10">
    <property type="entry name" value="Alkaline Phosphatase, subunit A"/>
    <property type="match status" value="1"/>
</dbReference>
<feature type="domain" description="Sulfatase N-terminal" evidence="9">
    <location>
        <begin position="234"/>
        <end position="526"/>
    </location>
</feature>
<keyword evidence="3" id="KW-0997">Cell inner membrane</keyword>
<evidence type="ECO:0000313" key="11">
    <source>
        <dbReference type="EMBL" id="KOE99999.1"/>
    </source>
</evidence>
<organism evidence="11 12">
    <name type="scientific">Stenotrophomonas geniculata N1</name>
    <dbReference type="NCBI Taxonomy" id="1167641"/>
    <lineage>
        <taxon>Bacteria</taxon>
        <taxon>Pseudomonadati</taxon>
        <taxon>Pseudomonadota</taxon>
        <taxon>Gammaproteobacteria</taxon>
        <taxon>Lysobacterales</taxon>
        <taxon>Lysobacteraceae</taxon>
        <taxon>Stenotrophomonas</taxon>
    </lineage>
</organism>
<keyword evidence="5 8" id="KW-0812">Transmembrane</keyword>
<dbReference type="InterPro" id="IPR000917">
    <property type="entry name" value="Sulfatase_N"/>
</dbReference>
<dbReference type="InterPro" id="IPR017850">
    <property type="entry name" value="Alkaline_phosphatase_core_sf"/>
</dbReference>
<feature type="transmembrane region" description="Helical" evidence="8">
    <location>
        <begin position="118"/>
        <end position="142"/>
    </location>
</feature>
<sequence length="603" mass="66673">MRQRRRFPRPHPIVLVWATALFFTTIGNIALWKTLWGLIDLNSLRSVLFLASLPVVLFCLFNLLLTPLLALPFLRRPLLVLLVVVSAACSYFMLHYNVLIDRSMVQNVFETNQAELNAYLSLPLLLTLLALGGLPATGLVLMRTASGAGSIRSFLVWPVNVLVSMMVLLAIGFAFYKDYSSLLRNNRYIRDQVLPLNVVRHTHGYLKSLYSTRQQPLRAIGMDARRAPGPRPKLVILVVGETARSQNFQLNGYPRATNPRLSRKEGVISFNDVSSCGTATAISVPCMFSQMTRGQYDDVRAATEENVLDILQRTGIRVLWRNNNNGGCKGVCERVPTEDMPALKVAGQCVNADGTCYDDVLLHQLGARIDAINGDALIVLHQLGSHGPTYFERYPAASRAFSPTCDSNQIQHCSNEALVNTYDNTLVHTDHLLGKAIDLLQGYADQRDVALIYVSDHGESLGERGMYLHGTPYFIAPREQTQVPMVMWFSPEFSRNAGLDLACLHQNALHRAHSHDNLFHSLLGLFAVNSGVYQHDLDVFAGCRASASPAVATSPAKERRRLMPVAARNVARYCAARAKSRPAHTAATWASLHSCGLVRGLSG</sequence>
<dbReference type="Pfam" id="PF00884">
    <property type="entry name" value="Sulfatase"/>
    <property type="match status" value="1"/>
</dbReference>
<dbReference type="CDD" id="cd16017">
    <property type="entry name" value="LptA"/>
    <property type="match status" value="1"/>
</dbReference>
<evidence type="ECO:0000259" key="9">
    <source>
        <dbReference type="Pfam" id="PF00884"/>
    </source>
</evidence>
<keyword evidence="6 8" id="KW-1133">Transmembrane helix</keyword>
<dbReference type="EMBL" id="AJLO02000015">
    <property type="protein sequence ID" value="KOE99999.1"/>
    <property type="molecule type" value="Genomic_DNA"/>
</dbReference>
<dbReference type="GO" id="GO:0016776">
    <property type="term" value="F:phosphotransferase activity, phosphate group as acceptor"/>
    <property type="evidence" value="ECO:0007669"/>
    <property type="project" value="TreeGrafter"/>
</dbReference>
<evidence type="ECO:0000256" key="3">
    <source>
        <dbReference type="ARBA" id="ARBA00022519"/>
    </source>
</evidence>
<feature type="domain" description="Phosphoethanolamine transferase N-terminal" evidence="10">
    <location>
        <begin position="57"/>
        <end position="208"/>
    </location>
</feature>
<dbReference type="InterPro" id="IPR012549">
    <property type="entry name" value="EptA-like_N"/>
</dbReference>
<evidence type="ECO:0000256" key="8">
    <source>
        <dbReference type="SAM" id="Phobius"/>
    </source>
</evidence>
<dbReference type="PANTHER" id="PTHR30443">
    <property type="entry name" value="INNER MEMBRANE PROTEIN"/>
    <property type="match status" value="1"/>
</dbReference>
<keyword evidence="4" id="KW-0808">Transferase</keyword>
<evidence type="ECO:0000256" key="2">
    <source>
        <dbReference type="ARBA" id="ARBA00022475"/>
    </source>
</evidence>
<dbReference type="InterPro" id="IPR040423">
    <property type="entry name" value="PEA_transferase"/>
</dbReference>
<evidence type="ECO:0000313" key="12">
    <source>
        <dbReference type="Proteomes" id="UP000036890"/>
    </source>
</evidence>
<feature type="transmembrane region" description="Helical" evidence="8">
    <location>
        <begin position="12"/>
        <end position="35"/>
    </location>
</feature>
<dbReference type="OrthoDB" id="9786870at2"/>
<feature type="transmembrane region" description="Helical" evidence="8">
    <location>
        <begin position="154"/>
        <end position="176"/>
    </location>
</feature>
<keyword evidence="2" id="KW-1003">Cell membrane</keyword>
<evidence type="ECO:0000256" key="1">
    <source>
        <dbReference type="ARBA" id="ARBA00004429"/>
    </source>
</evidence>
<evidence type="ECO:0000259" key="10">
    <source>
        <dbReference type="Pfam" id="PF08019"/>
    </source>
</evidence>
<dbReference type="Pfam" id="PF08019">
    <property type="entry name" value="EptA_B_N"/>
    <property type="match status" value="1"/>
</dbReference>
<name>A0A0L8ACX9_9GAMM</name>
<feature type="transmembrane region" description="Helical" evidence="8">
    <location>
        <begin position="78"/>
        <end position="98"/>
    </location>
</feature>
<comment type="caution">
    <text evidence="11">The sequence shown here is derived from an EMBL/GenBank/DDBJ whole genome shotgun (WGS) entry which is preliminary data.</text>
</comment>
<protein>
    <submittedName>
        <fullName evidence="11">Membrane protein</fullName>
    </submittedName>
</protein>
<gene>
    <name evidence="11" type="ORF">W7K_06560</name>
</gene>
<evidence type="ECO:0000256" key="6">
    <source>
        <dbReference type="ARBA" id="ARBA00022989"/>
    </source>
</evidence>